<evidence type="ECO:0000313" key="16">
    <source>
        <dbReference type="Proteomes" id="UP000286921"/>
    </source>
</evidence>
<feature type="region of interest" description="Disordered" evidence="13">
    <location>
        <begin position="238"/>
        <end position="269"/>
    </location>
</feature>
<comment type="subcellular location">
    <subcellularLocation>
        <location evidence="1">Cytoplasm</location>
        <location evidence="1">Cytoskeleton</location>
    </subcellularLocation>
</comment>
<keyword evidence="6" id="KW-0547">Nucleotide-binding</keyword>
<comment type="subunit">
    <text evidence="2">Heterodimer with ALG14 to form a functional enzyme.</text>
</comment>
<evidence type="ECO:0000256" key="13">
    <source>
        <dbReference type="SAM" id="MobiDB-lite"/>
    </source>
</evidence>
<dbReference type="PANTHER" id="PTHR11937">
    <property type="entry name" value="ACTIN"/>
    <property type="match status" value="1"/>
</dbReference>
<evidence type="ECO:0000256" key="12">
    <source>
        <dbReference type="ARBA" id="ARBA00048184"/>
    </source>
</evidence>
<dbReference type="Pfam" id="PF00022">
    <property type="entry name" value="Actin"/>
    <property type="match status" value="1"/>
</dbReference>
<evidence type="ECO:0000256" key="8">
    <source>
        <dbReference type="ARBA" id="ARBA00023212"/>
    </source>
</evidence>
<dbReference type="Gene3D" id="3.90.640.10">
    <property type="entry name" value="Actin, Chain A, domain 4"/>
    <property type="match status" value="1"/>
</dbReference>
<dbReference type="InterPro" id="IPR020902">
    <property type="entry name" value="Actin/actin-like_CS"/>
</dbReference>
<accession>A0A401L4A6</accession>
<evidence type="ECO:0000256" key="2">
    <source>
        <dbReference type="ARBA" id="ARBA00011198"/>
    </source>
</evidence>
<keyword evidence="16" id="KW-1185">Reference proteome</keyword>
<dbReference type="SUPFAM" id="SSF53067">
    <property type="entry name" value="Actin-like ATPase domain"/>
    <property type="match status" value="2"/>
</dbReference>
<dbReference type="AlphaFoldDB" id="A0A401L4A6"/>
<evidence type="ECO:0000256" key="7">
    <source>
        <dbReference type="ARBA" id="ARBA00022840"/>
    </source>
</evidence>
<evidence type="ECO:0000256" key="5">
    <source>
        <dbReference type="ARBA" id="ARBA00022490"/>
    </source>
</evidence>
<dbReference type="InterPro" id="IPR043129">
    <property type="entry name" value="ATPase_NBD"/>
</dbReference>
<dbReference type="FunFam" id="3.90.640.10:FF:000015">
    <property type="entry name" value="Actin-like protein"/>
    <property type="match status" value="1"/>
</dbReference>
<dbReference type="SUPFAM" id="SSF53756">
    <property type="entry name" value="UDP-Glycosyltransferase/glycogen phosphorylase"/>
    <property type="match status" value="1"/>
</dbReference>
<dbReference type="PRINTS" id="PR00190">
    <property type="entry name" value="ACTIN"/>
</dbReference>
<name>A0A401L4A6_ASPAW</name>
<dbReference type="GO" id="GO:0005524">
    <property type="term" value="F:ATP binding"/>
    <property type="evidence" value="ECO:0007669"/>
    <property type="project" value="UniProtKB-KW"/>
</dbReference>
<feature type="compositionally biased region" description="Pro residues" evidence="13">
    <location>
        <begin position="255"/>
        <end position="267"/>
    </location>
</feature>
<comment type="caution">
    <text evidence="15">The sequence shown here is derived from an EMBL/GenBank/DDBJ whole genome shotgun (WGS) entry which is preliminary data.</text>
</comment>
<dbReference type="SMART" id="SM00268">
    <property type="entry name" value="ACTIN"/>
    <property type="match status" value="1"/>
</dbReference>
<keyword evidence="8" id="KW-0206">Cytoskeleton</keyword>
<keyword evidence="5" id="KW-0963">Cytoplasm</keyword>
<reference evidence="15 16" key="1">
    <citation type="submission" date="2016-09" db="EMBL/GenBank/DDBJ databases">
        <title>Aspergillus awamori IFM 58123T.</title>
        <authorList>
            <person name="Kusuya Y."/>
            <person name="Shimizu M."/>
            <person name="Takahashi H."/>
            <person name="Yaguchi T."/>
        </authorList>
    </citation>
    <scope>NUCLEOTIDE SEQUENCE [LARGE SCALE GENOMIC DNA]</scope>
    <source>
        <strain evidence="15 16">IFM 58123</strain>
    </source>
</reference>
<dbReference type="STRING" id="105351.A0A401L4A6"/>
<feature type="domain" description="Glycosyl transferase family 28 C-terminal" evidence="14">
    <location>
        <begin position="108"/>
        <end position="167"/>
    </location>
</feature>
<evidence type="ECO:0000256" key="4">
    <source>
        <dbReference type="ARBA" id="ARBA00017468"/>
    </source>
</evidence>
<dbReference type="EMBL" id="BDHI01000028">
    <property type="protein sequence ID" value="GCB26403.1"/>
    <property type="molecule type" value="Genomic_DNA"/>
</dbReference>
<keyword evidence="7" id="KW-0067">ATP-binding</keyword>
<dbReference type="InterPro" id="IPR004000">
    <property type="entry name" value="Actin"/>
</dbReference>
<evidence type="ECO:0000256" key="3">
    <source>
        <dbReference type="ARBA" id="ARBA00012614"/>
    </source>
</evidence>
<evidence type="ECO:0000256" key="11">
    <source>
        <dbReference type="ARBA" id="ARBA00038483"/>
    </source>
</evidence>
<evidence type="ECO:0000313" key="15">
    <source>
        <dbReference type="EMBL" id="GCB26403.1"/>
    </source>
</evidence>
<sequence>MPSPLPPKATTKVCFVTVGATASFHLLLQSVLSDQCLLSLQKLGFTHLLLQFGKDGQALWDDFQSRCPPDSESRHGLEIAGFDFNQAGLDEEMGLTRADPSEGRVGGLIISHAGSGSILGALRLGVPLVVVPNPTLKDNHQEELARELQEQGYVVASNYWEIPSALAHAEKLRAQMLAWPPVCGIEVAFGFLSLAPAASSLLGALIAIQLKAIELKHFTEKSSATSFEFRVLAQQPTRPRGLSVPLTTTKHPRPSISPPSSPIPNPQHSPHAMAEATLHNAPIVIDNGSGTIRAGFAGEEIPSCYFPSFVGRPKHPRVMAGGLEGDVFIGQRAQELRGLLKIRYPLEHGIVTDWDDMEKIWHYVYENELKTLPEEHPVLLTEPPLNPRKNRDAAAQIMFETFNVPALYTSIQAVLSLYASGRTTGVVLDSGDGVSHAVPVFEGFAIPNSIRRIDVAGRDVTEQLQLLLRKNGHVLHTSAEKEVVRMIKEKVCYVSLDPKREEKDWMNSYHKSETKSVDYALPDGHKIKIGQERYRAPEILFDPELIGLEYPGVHQIVQDAITRTDLDLRKSLYLNIVLSGGSTLCKNFPDRLMREIKRLAVEDMKIRISAPAERKYTTWIGGGILAGLSTFRKMWVSADEWHEDPEIIHRKFA</sequence>
<comment type="similarity">
    <text evidence="11">Belongs to the actin family. ARP1 subfamily.</text>
</comment>
<gene>
    <name evidence="15" type="ORF">AAWM_09288</name>
</gene>
<protein>
    <recommendedName>
        <fullName evidence="4">UDP-N-acetylglucosamine transferase subunit ALG13</fullName>
        <ecNumber evidence="3">2.4.1.141</ecNumber>
    </recommendedName>
    <alternativeName>
        <fullName evidence="10">Asparagine-linked glycosylation protein 13</fullName>
    </alternativeName>
</protein>
<dbReference type="Pfam" id="PF04101">
    <property type="entry name" value="Glyco_tran_28_C"/>
    <property type="match status" value="1"/>
</dbReference>
<dbReference type="Gene3D" id="3.40.50.2000">
    <property type="entry name" value="Glycogen Phosphorylase B"/>
    <property type="match status" value="1"/>
</dbReference>
<dbReference type="Proteomes" id="UP000286921">
    <property type="component" value="Unassembled WGS sequence"/>
</dbReference>
<proteinExistence type="inferred from homology"/>
<comment type="catalytic activity">
    <reaction evidence="12">
        <text>an N-acetyl-alpha-D-glucosaminyl-diphospho-di-trans,poly-cis-dolichol + UDP-N-acetyl-alpha-D-glucosamine = an N,N'-diacetylchitobiosyl-diphospho-di-trans,poly-cis-dolichol + UDP + H(+)</text>
        <dbReference type="Rhea" id="RHEA:23380"/>
        <dbReference type="Rhea" id="RHEA-COMP:19507"/>
        <dbReference type="Rhea" id="RHEA-COMP:19510"/>
        <dbReference type="ChEBI" id="CHEBI:15378"/>
        <dbReference type="ChEBI" id="CHEBI:57269"/>
        <dbReference type="ChEBI" id="CHEBI:57705"/>
        <dbReference type="ChEBI" id="CHEBI:58223"/>
        <dbReference type="ChEBI" id="CHEBI:58427"/>
        <dbReference type="EC" id="2.4.1.141"/>
    </reaction>
</comment>
<organism evidence="15 16">
    <name type="scientific">Aspergillus awamori</name>
    <name type="common">Black koji mold</name>
    <dbReference type="NCBI Taxonomy" id="105351"/>
    <lineage>
        <taxon>Eukaryota</taxon>
        <taxon>Fungi</taxon>
        <taxon>Dikarya</taxon>
        <taxon>Ascomycota</taxon>
        <taxon>Pezizomycotina</taxon>
        <taxon>Eurotiomycetes</taxon>
        <taxon>Eurotiomycetidae</taxon>
        <taxon>Eurotiales</taxon>
        <taxon>Aspergillaceae</taxon>
        <taxon>Aspergillus</taxon>
    </lineage>
</organism>
<evidence type="ECO:0000256" key="10">
    <source>
        <dbReference type="ARBA" id="ARBA00032061"/>
    </source>
</evidence>
<dbReference type="Gene3D" id="3.30.420.40">
    <property type="match status" value="2"/>
</dbReference>
<dbReference type="FunFam" id="3.30.420.40:FF:000018">
    <property type="entry name" value="Actin-like protein (Centractin)"/>
    <property type="match status" value="1"/>
</dbReference>
<evidence type="ECO:0000259" key="14">
    <source>
        <dbReference type="Pfam" id="PF04101"/>
    </source>
</evidence>
<evidence type="ECO:0000256" key="9">
    <source>
        <dbReference type="ARBA" id="ARBA00024804"/>
    </source>
</evidence>
<evidence type="ECO:0000256" key="6">
    <source>
        <dbReference type="ARBA" id="ARBA00022741"/>
    </source>
</evidence>
<dbReference type="EC" id="2.4.1.141" evidence="3"/>
<evidence type="ECO:0000256" key="1">
    <source>
        <dbReference type="ARBA" id="ARBA00004245"/>
    </source>
</evidence>
<dbReference type="InterPro" id="IPR007235">
    <property type="entry name" value="Glyco_trans_28_C"/>
</dbReference>
<dbReference type="GO" id="GO:0004577">
    <property type="term" value="F:N-acetylglucosaminyldiphosphodolichol N-acetylglucosaminyltransferase activity"/>
    <property type="evidence" value="ECO:0007669"/>
    <property type="project" value="UniProtKB-EC"/>
</dbReference>
<dbReference type="GO" id="GO:0005856">
    <property type="term" value="C:cytoskeleton"/>
    <property type="evidence" value="ECO:0007669"/>
    <property type="project" value="UniProtKB-SubCell"/>
</dbReference>
<dbReference type="CDD" id="cd10216">
    <property type="entry name" value="ASKHA_NBD_Arp1"/>
    <property type="match status" value="1"/>
</dbReference>
<dbReference type="PROSITE" id="PS01132">
    <property type="entry name" value="ACTINS_ACT_LIKE"/>
    <property type="match status" value="1"/>
</dbReference>
<comment type="function">
    <text evidence="9">Involved in protein N-glycosylation. Essential for the second step of the dolichol-linked oligosaccharide pathway.</text>
</comment>